<reference evidence="2" key="1">
    <citation type="submission" date="2019-04" db="EMBL/GenBank/DDBJ databases">
        <authorList>
            <person name="Assadpour T."/>
            <person name="Ahmed J."/>
            <person name="Anderson S."/>
            <person name="Espinosa K."/>
            <person name="Gadsden T."/>
            <person name="Graham A."/>
            <person name="Hajjar W."/>
            <person name="Howard T."/>
            <person name="Lacafta O."/>
            <person name="Matney K."/>
            <person name="Matsen K."/>
            <person name="Osu J."/>
            <person name="Rupe E."/>
            <person name="Sang H."/>
            <person name="Wadi S."/>
            <person name="McNeal J."/>
            <person name="Temple L."/>
        </authorList>
    </citation>
    <scope>NUCLEOTIDE SEQUENCE [LARGE SCALE GENOMIC DNA]</scope>
</reference>
<evidence type="ECO:0000256" key="1">
    <source>
        <dbReference type="SAM" id="Coils"/>
    </source>
</evidence>
<name>A0A5C1K540_9CAUD</name>
<feature type="coiled-coil region" evidence="1">
    <location>
        <begin position="21"/>
        <end position="58"/>
    </location>
</feature>
<keyword evidence="1" id="KW-0175">Coiled coil</keyword>
<evidence type="ECO:0000313" key="2">
    <source>
        <dbReference type="EMBL" id="QEM41181.1"/>
    </source>
</evidence>
<dbReference type="Proteomes" id="UP000322075">
    <property type="component" value="Segment"/>
</dbReference>
<sequence>MSGETPEVRLARFEERLVTALEALELAREGRKQQYEKLEELNRSVLELSNRVHQVEKSLAAASPTIDEFVSIKYKVQGAGIAGKWIWAIGSAILTAAVTMRETIFTWLSK</sequence>
<evidence type="ECO:0000313" key="3">
    <source>
        <dbReference type="Proteomes" id="UP000322075"/>
    </source>
</evidence>
<accession>A0A5C1K540</accession>
<keyword evidence="3" id="KW-1185">Reference proteome</keyword>
<proteinExistence type="predicted"/>
<gene>
    <name evidence="2" type="ORF">Zuri_88</name>
</gene>
<evidence type="ECO:0008006" key="4">
    <source>
        <dbReference type="Google" id="ProtNLM"/>
    </source>
</evidence>
<protein>
    <recommendedName>
        <fullName evidence="4">Tail length tape-measure protein</fullName>
    </recommendedName>
</protein>
<dbReference type="EMBL" id="MK863032">
    <property type="protein sequence ID" value="QEM41181.1"/>
    <property type="molecule type" value="Genomic_DNA"/>
</dbReference>
<organism evidence="2 3">
    <name type="scientific">Pseudomonas phage Zuri</name>
    <dbReference type="NCBI Taxonomy" id="2604899"/>
    <lineage>
        <taxon>Viruses</taxon>
        <taxon>Duplodnaviria</taxon>
        <taxon>Heunggongvirae</taxon>
        <taxon>Uroviricota</taxon>
        <taxon>Caudoviricetes</taxon>
        <taxon>Schitoviridae</taxon>
        <taxon>Zurivirus</taxon>
        <taxon>Zurivirus zuri</taxon>
    </lineage>
</organism>